<dbReference type="Pfam" id="PF00226">
    <property type="entry name" value="DnaJ"/>
    <property type="match status" value="1"/>
</dbReference>
<accession>A0A0H5QM75</accession>
<dbReference type="InterPro" id="IPR018253">
    <property type="entry name" value="DnaJ_domain_CS"/>
</dbReference>
<dbReference type="Pfam" id="PF21884">
    <property type="entry name" value="ZUO1-like_ZHD"/>
    <property type="match status" value="1"/>
</dbReference>
<keyword evidence="1" id="KW-0479">Metal-binding</keyword>
<dbReference type="InterPro" id="IPR036869">
    <property type="entry name" value="J_dom_sf"/>
</dbReference>
<feature type="domain" description="J" evidence="6">
    <location>
        <begin position="4"/>
        <end position="70"/>
    </location>
</feature>
<dbReference type="InterPro" id="IPR054076">
    <property type="entry name" value="ZUO1-like_ZHD"/>
</dbReference>
<keyword evidence="2 4" id="KW-0863">Zinc-finger</keyword>
<dbReference type="InterPro" id="IPR001623">
    <property type="entry name" value="DnaJ_domain"/>
</dbReference>
<dbReference type="GO" id="GO:0008270">
    <property type="term" value="F:zinc ion binding"/>
    <property type="evidence" value="ECO:0007669"/>
    <property type="project" value="UniProtKB-KW"/>
</dbReference>
<keyword evidence="3" id="KW-0862">Zinc</keyword>
<evidence type="ECO:0000256" key="4">
    <source>
        <dbReference type="PROSITE-ProRule" id="PRU00042"/>
    </source>
</evidence>
<dbReference type="PROSITE" id="PS50157">
    <property type="entry name" value="ZINC_FINGER_C2H2_2"/>
    <property type="match status" value="2"/>
</dbReference>
<feature type="compositionally biased region" description="Basic residues" evidence="5">
    <location>
        <begin position="421"/>
        <end position="430"/>
    </location>
</feature>
<name>A0A0H5QM75_9EUKA</name>
<dbReference type="PROSITE" id="PS00636">
    <property type="entry name" value="DNAJ_1"/>
    <property type="match status" value="1"/>
</dbReference>
<dbReference type="PANTHER" id="PTHR44029:SF1">
    <property type="entry name" value="DNAJ HOMOLOG SUBFAMILY C MEMBER 21"/>
    <property type="match status" value="1"/>
</dbReference>
<evidence type="ECO:0000256" key="3">
    <source>
        <dbReference type="ARBA" id="ARBA00022833"/>
    </source>
</evidence>
<dbReference type="PROSITE" id="PS50076">
    <property type="entry name" value="DNAJ_2"/>
    <property type="match status" value="1"/>
</dbReference>
<dbReference type="PRINTS" id="PR00625">
    <property type="entry name" value="JDOMAIN"/>
</dbReference>
<dbReference type="SMART" id="SM00355">
    <property type="entry name" value="ZnF_C2H2"/>
    <property type="match status" value="2"/>
</dbReference>
<evidence type="ECO:0000256" key="2">
    <source>
        <dbReference type="ARBA" id="ARBA00022771"/>
    </source>
</evidence>
<dbReference type="InterPro" id="IPR022755">
    <property type="entry name" value="Znf_C2H2_jaz"/>
</dbReference>
<feature type="domain" description="C2H2-type" evidence="7">
    <location>
        <begin position="448"/>
        <end position="477"/>
    </location>
</feature>
<dbReference type="PROSITE" id="PS00028">
    <property type="entry name" value="ZINC_FINGER_C2H2_1"/>
    <property type="match status" value="1"/>
</dbReference>
<evidence type="ECO:0000256" key="5">
    <source>
        <dbReference type="SAM" id="MobiDB-lite"/>
    </source>
</evidence>
<evidence type="ECO:0000313" key="8">
    <source>
        <dbReference type="EMBL" id="CRZ02476.1"/>
    </source>
</evidence>
<protein>
    <recommendedName>
        <fullName evidence="9">J domain-containing protein</fullName>
    </recommendedName>
</protein>
<dbReference type="GO" id="GO:0005737">
    <property type="term" value="C:cytoplasm"/>
    <property type="evidence" value="ECO:0007669"/>
    <property type="project" value="TreeGrafter"/>
</dbReference>
<evidence type="ECO:0000256" key="1">
    <source>
        <dbReference type="ARBA" id="ARBA00022723"/>
    </source>
</evidence>
<dbReference type="EMBL" id="HACM01002034">
    <property type="protein sequence ID" value="CRZ02476.1"/>
    <property type="molecule type" value="Transcribed_RNA"/>
</dbReference>
<feature type="domain" description="C2H2-type" evidence="7">
    <location>
        <begin position="291"/>
        <end position="320"/>
    </location>
</feature>
<dbReference type="Gene3D" id="3.30.160.60">
    <property type="entry name" value="Classic Zinc Finger"/>
    <property type="match status" value="1"/>
</dbReference>
<dbReference type="AlphaFoldDB" id="A0A0H5QM75"/>
<organism evidence="8">
    <name type="scientific">Spongospora subterranea</name>
    <dbReference type="NCBI Taxonomy" id="70186"/>
    <lineage>
        <taxon>Eukaryota</taxon>
        <taxon>Sar</taxon>
        <taxon>Rhizaria</taxon>
        <taxon>Endomyxa</taxon>
        <taxon>Phytomyxea</taxon>
        <taxon>Plasmodiophorida</taxon>
        <taxon>Plasmodiophoridae</taxon>
        <taxon>Spongospora</taxon>
    </lineage>
</organism>
<dbReference type="SMART" id="SM00271">
    <property type="entry name" value="DnaJ"/>
    <property type="match status" value="1"/>
</dbReference>
<dbReference type="SUPFAM" id="SSF46565">
    <property type="entry name" value="Chaperone J-domain"/>
    <property type="match status" value="1"/>
</dbReference>
<dbReference type="PANTHER" id="PTHR44029">
    <property type="entry name" value="DNAJ HOMOLOG SUBFAMILY C MEMBER 21"/>
    <property type="match status" value="1"/>
</dbReference>
<evidence type="ECO:0008006" key="9">
    <source>
        <dbReference type="Google" id="ProtNLM"/>
    </source>
</evidence>
<dbReference type="InterPro" id="IPR013087">
    <property type="entry name" value="Znf_C2H2_type"/>
</dbReference>
<proteinExistence type="predicted"/>
<reference evidence="8" key="1">
    <citation type="submission" date="2015-04" db="EMBL/GenBank/DDBJ databases">
        <title>The genome sequence of the plant pathogenic Rhizarian Plasmodiophora brassicae reveals insights in its biotrophic life cycle and the origin of chitin synthesis.</title>
        <authorList>
            <person name="Schwelm A."/>
            <person name="Fogelqvist J."/>
            <person name="Knaust A."/>
            <person name="Julke S."/>
            <person name="Lilja T."/>
            <person name="Dhandapani V."/>
            <person name="Bonilla-Rosso G."/>
            <person name="Karlsson M."/>
            <person name="Shevchenko A."/>
            <person name="Choi S.R."/>
            <person name="Kim H.G."/>
            <person name="Park J.Y."/>
            <person name="Lim Y.P."/>
            <person name="Ludwig-Muller J."/>
            <person name="Dixelius C."/>
        </authorList>
    </citation>
    <scope>NUCLEOTIDE SEQUENCE</scope>
    <source>
        <tissue evidence="8">Potato root galls</tissue>
    </source>
</reference>
<dbReference type="CDD" id="cd06257">
    <property type="entry name" value="DnaJ"/>
    <property type="match status" value="1"/>
</dbReference>
<dbReference type="Pfam" id="PF12171">
    <property type="entry name" value="zf-C2H2_jaz"/>
    <property type="match status" value="1"/>
</dbReference>
<feature type="region of interest" description="Disordered" evidence="5">
    <location>
        <begin position="403"/>
        <end position="449"/>
    </location>
</feature>
<dbReference type="Gene3D" id="1.10.287.110">
    <property type="entry name" value="DnaJ domain"/>
    <property type="match status" value="1"/>
</dbReference>
<sequence>MKICFYEILGVSRDCSDVELRKAYRQQALRWHPDKNINDKEVAEERFKLVQEAFETLNDPDERAFYDGHRTQILKEDDITPDEQSAHDPFIDVHSFFSSYYDGFFDETPNNFFTVFGQAFEAINKLEVLGKTNDRDYPEFGSSISEWLDVDKFYREWSNFTSGRSFTWASHWRVNDAPERRAKRFMEKENRVYQTKAKKKYIDLVTSLVMFVRKIDPRVKIHLQNARKAREEREKAIAAKELKQKHVYAAERQAWLAKEQERILAGEERRREAYGDIDDAPELDSEDEPIIECVACGKFFKSDKQYSNHERSKRHRSMVASLRDELSLEEQGLADLNIADDDTAPQALADIKTVDEDPVCPLDQQAPSLATDEEIFSVKPIRKKNKKLQKTANFGIEIAEVKSEDESITQTDEVIPTETKKSRRRAKLKSKSTEINPPEDASQSTGQFACGKCRSKFPSKTQLFKHLNNNPSHRALK</sequence>
<dbReference type="InterPro" id="IPR036236">
    <property type="entry name" value="Znf_C2H2_sf"/>
</dbReference>
<dbReference type="InterPro" id="IPR051964">
    <property type="entry name" value="Chaperone_stress_response"/>
</dbReference>
<dbReference type="SUPFAM" id="SSF57667">
    <property type="entry name" value="beta-beta-alpha zinc fingers"/>
    <property type="match status" value="1"/>
</dbReference>
<evidence type="ECO:0000259" key="7">
    <source>
        <dbReference type="PROSITE" id="PS50157"/>
    </source>
</evidence>
<evidence type="ECO:0000259" key="6">
    <source>
        <dbReference type="PROSITE" id="PS50076"/>
    </source>
</evidence>